<keyword evidence="4" id="KW-0256">Endoplasmic reticulum</keyword>
<evidence type="ECO:0008006" key="9">
    <source>
        <dbReference type="Google" id="ProtNLM"/>
    </source>
</evidence>
<comment type="subcellular location">
    <subcellularLocation>
        <location evidence="2">Endoplasmic reticulum</location>
    </subcellularLocation>
    <subcellularLocation>
        <location evidence="3">Membrane</location>
    </subcellularLocation>
    <subcellularLocation>
        <location evidence="1">Mitochondrion</location>
    </subcellularLocation>
</comment>
<evidence type="ECO:0000256" key="3">
    <source>
        <dbReference type="ARBA" id="ARBA00004370"/>
    </source>
</evidence>
<evidence type="ECO:0000256" key="5">
    <source>
        <dbReference type="ARBA" id="ARBA00023128"/>
    </source>
</evidence>
<dbReference type="AlphaFoldDB" id="A0A653BS78"/>
<dbReference type="Proteomes" id="UP000410492">
    <property type="component" value="Unassembled WGS sequence"/>
</dbReference>
<sequence>MGDVEDIMCDQCIISSEINVQFADTKRSLLILPTTKLWLAVDLVARALLPSVTTVYYTIFRNPQTVVYCVKTQIFPALAAFLANSISRSLASVQKISLVSAVRVLRDSQHQQAAITNGEINVCEEIDCVPEKSVSIEVLAEPKGEHCADVIFIHGLHGGLDRTWKQGTWRQDWHKLKHQTPVRRQSTGNLYVPPRQQSLKRTLTGIYSKLPNKKARKHSEICVVPLSTGWETDEEVVEEKGYSKCWPKDWIPEDCPDVRVIALNYTTDILWCPMWAKRKNRTDMVTRSQEMIDELVKLGVGNKPIIWVGHSKGGLYIKQILVNAWKRNRQRAEVENLFNQSKSIMWYSVPHKGSSLADITVPFLRRSIELLEIQRNCEFVLDLHKQFLEVIEESNLNPDVFSFIETSFTLMSFIYLRIVAYDSADPNVGIKCDVPLDHREICKPAGRDCFLYQELLKLINRCLERSNR</sequence>
<dbReference type="Gene3D" id="3.40.50.1820">
    <property type="entry name" value="alpha/beta hydrolase"/>
    <property type="match status" value="1"/>
</dbReference>
<evidence type="ECO:0000256" key="6">
    <source>
        <dbReference type="ARBA" id="ARBA00023136"/>
    </source>
</evidence>
<gene>
    <name evidence="7" type="ORF">CALMAC_LOCUS2951</name>
</gene>
<dbReference type="GO" id="GO:0005783">
    <property type="term" value="C:endoplasmic reticulum"/>
    <property type="evidence" value="ECO:0007669"/>
    <property type="project" value="UniProtKB-SubCell"/>
</dbReference>
<evidence type="ECO:0000256" key="4">
    <source>
        <dbReference type="ARBA" id="ARBA00022824"/>
    </source>
</evidence>
<dbReference type="GO" id="GO:0005739">
    <property type="term" value="C:mitochondrion"/>
    <property type="evidence" value="ECO:0007669"/>
    <property type="project" value="UniProtKB-SubCell"/>
</dbReference>
<evidence type="ECO:0000256" key="2">
    <source>
        <dbReference type="ARBA" id="ARBA00004240"/>
    </source>
</evidence>
<protein>
    <recommendedName>
        <fullName evidence="9">DUF676 domain-containing protein</fullName>
    </recommendedName>
</protein>
<dbReference type="PANTHER" id="PTHR48182:SF2">
    <property type="entry name" value="PROTEIN SERAC1"/>
    <property type="match status" value="1"/>
</dbReference>
<dbReference type="GO" id="GO:0016020">
    <property type="term" value="C:membrane"/>
    <property type="evidence" value="ECO:0007669"/>
    <property type="project" value="UniProtKB-SubCell"/>
</dbReference>
<dbReference type="InterPro" id="IPR029058">
    <property type="entry name" value="AB_hydrolase_fold"/>
</dbReference>
<dbReference type="InterPro" id="IPR052374">
    <property type="entry name" value="SERAC1"/>
</dbReference>
<keyword evidence="6" id="KW-0472">Membrane</keyword>
<dbReference type="OrthoDB" id="5086500at2759"/>
<accession>A0A653BS78</accession>
<dbReference type="PANTHER" id="PTHR48182">
    <property type="entry name" value="PROTEIN SERAC1"/>
    <property type="match status" value="1"/>
</dbReference>
<evidence type="ECO:0000313" key="8">
    <source>
        <dbReference type="Proteomes" id="UP000410492"/>
    </source>
</evidence>
<organism evidence="7 8">
    <name type="scientific">Callosobruchus maculatus</name>
    <name type="common">Southern cowpea weevil</name>
    <name type="synonym">Pulse bruchid</name>
    <dbReference type="NCBI Taxonomy" id="64391"/>
    <lineage>
        <taxon>Eukaryota</taxon>
        <taxon>Metazoa</taxon>
        <taxon>Ecdysozoa</taxon>
        <taxon>Arthropoda</taxon>
        <taxon>Hexapoda</taxon>
        <taxon>Insecta</taxon>
        <taxon>Pterygota</taxon>
        <taxon>Neoptera</taxon>
        <taxon>Endopterygota</taxon>
        <taxon>Coleoptera</taxon>
        <taxon>Polyphaga</taxon>
        <taxon>Cucujiformia</taxon>
        <taxon>Chrysomeloidea</taxon>
        <taxon>Chrysomelidae</taxon>
        <taxon>Bruchinae</taxon>
        <taxon>Bruchini</taxon>
        <taxon>Callosobruchus</taxon>
    </lineage>
</organism>
<evidence type="ECO:0000256" key="1">
    <source>
        <dbReference type="ARBA" id="ARBA00004173"/>
    </source>
</evidence>
<keyword evidence="5" id="KW-0496">Mitochondrion</keyword>
<proteinExistence type="predicted"/>
<keyword evidence="8" id="KW-1185">Reference proteome</keyword>
<dbReference type="SUPFAM" id="SSF53474">
    <property type="entry name" value="alpha/beta-Hydrolases"/>
    <property type="match status" value="1"/>
</dbReference>
<reference evidence="7 8" key="1">
    <citation type="submission" date="2019-01" db="EMBL/GenBank/DDBJ databases">
        <authorList>
            <person name="Sayadi A."/>
        </authorList>
    </citation>
    <scope>NUCLEOTIDE SEQUENCE [LARGE SCALE GENOMIC DNA]</scope>
</reference>
<name>A0A653BS78_CALMS</name>
<dbReference type="EMBL" id="CAACVG010003840">
    <property type="protein sequence ID" value="VEN37846.1"/>
    <property type="molecule type" value="Genomic_DNA"/>
</dbReference>
<evidence type="ECO:0000313" key="7">
    <source>
        <dbReference type="EMBL" id="VEN37846.1"/>
    </source>
</evidence>